<dbReference type="GO" id="GO:0008270">
    <property type="term" value="F:zinc ion binding"/>
    <property type="evidence" value="ECO:0007669"/>
    <property type="project" value="UniProtKB-KW"/>
</dbReference>
<keyword evidence="6" id="KW-0804">Transcription</keyword>
<evidence type="ECO:0000256" key="8">
    <source>
        <dbReference type="PROSITE-ProRule" id="PRU00027"/>
    </source>
</evidence>
<evidence type="ECO:0000256" key="5">
    <source>
        <dbReference type="ARBA" id="ARBA00023015"/>
    </source>
</evidence>
<dbReference type="InterPro" id="IPR052035">
    <property type="entry name" value="ZnF_BED_domain_contain"/>
</dbReference>
<comment type="caution">
    <text evidence="11">The sequence shown here is derived from an EMBL/GenBank/DDBJ whole genome shotgun (WGS) entry which is preliminary data.</text>
</comment>
<gene>
    <name evidence="11" type="ORF">MSPICULIGERA_LOCUS6532</name>
</gene>
<feature type="non-terminal residue" evidence="11">
    <location>
        <position position="1"/>
    </location>
</feature>
<keyword evidence="3 8" id="KW-0863">Zinc-finger</keyword>
<keyword evidence="4" id="KW-0862">Zinc</keyword>
<proteinExistence type="predicted"/>
<evidence type="ECO:0000313" key="12">
    <source>
        <dbReference type="Proteomes" id="UP001177023"/>
    </source>
</evidence>
<dbReference type="SUPFAM" id="SSF53098">
    <property type="entry name" value="Ribonuclease H-like"/>
    <property type="match status" value="1"/>
</dbReference>
<dbReference type="GO" id="GO:0005634">
    <property type="term" value="C:nucleus"/>
    <property type="evidence" value="ECO:0007669"/>
    <property type="project" value="UniProtKB-SubCell"/>
</dbReference>
<dbReference type="InterPro" id="IPR036236">
    <property type="entry name" value="Znf_C2H2_sf"/>
</dbReference>
<dbReference type="InterPro" id="IPR003656">
    <property type="entry name" value="Znf_BED"/>
</dbReference>
<dbReference type="PANTHER" id="PTHR46481:SF10">
    <property type="entry name" value="ZINC FINGER BED DOMAIN-CONTAINING PROTEIN 39"/>
    <property type="match status" value="1"/>
</dbReference>
<evidence type="ECO:0000256" key="2">
    <source>
        <dbReference type="ARBA" id="ARBA00022723"/>
    </source>
</evidence>
<dbReference type="GO" id="GO:0003677">
    <property type="term" value="F:DNA binding"/>
    <property type="evidence" value="ECO:0007669"/>
    <property type="project" value="InterPro"/>
</dbReference>
<dbReference type="SUPFAM" id="SSF57667">
    <property type="entry name" value="beta-beta-alpha zinc fingers"/>
    <property type="match status" value="1"/>
</dbReference>
<evidence type="ECO:0000256" key="3">
    <source>
        <dbReference type="ARBA" id="ARBA00022771"/>
    </source>
</evidence>
<keyword evidence="7" id="KW-0539">Nucleus</keyword>
<dbReference type="Proteomes" id="UP001177023">
    <property type="component" value="Unassembled WGS sequence"/>
</dbReference>
<dbReference type="GO" id="GO:0009791">
    <property type="term" value="P:post-embryonic development"/>
    <property type="evidence" value="ECO:0007669"/>
    <property type="project" value="UniProtKB-ARBA"/>
</dbReference>
<reference evidence="11" key="1">
    <citation type="submission" date="2023-06" db="EMBL/GenBank/DDBJ databases">
        <authorList>
            <person name="Delattre M."/>
        </authorList>
    </citation>
    <scope>NUCLEOTIDE SEQUENCE</scope>
    <source>
        <strain evidence="11">AF72</strain>
    </source>
</reference>
<accession>A0AA36FZR2</accession>
<keyword evidence="2" id="KW-0479">Metal-binding</keyword>
<evidence type="ECO:0000256" key="1">
    <source>
        <dbReference type="ARBA" id="ARBA00004123"/>
    </source>
</evidence>
<comment type="subcellular location">
    <subcellularLocation>
        <location evidence="1">Nucleus</location>
    </subcellularLocation>
</comment>
<evidence type="ECO:0000256" key="4">
    <source>
        <dbReference type="ARBA" id="ARBA00022833"/>
    </source>
</evidence>
<dbReference type="PROSITE" id="PS50808">
    <property type="entry name" value="ZF_BED"/>
    <property type="match status" value="1"/>
</dbReference>
<protein>
    <recommendedName>
        <fullName evidence="10">BED-type domain-containing protein</fullName>
    </recommendedName>
</protein>
<feature type="compositionally biased region" description="Polar residues" evidence="9">
    <location>
        <begin position="1"/>
        <end position="16"/>
    </location>
</feature>
<dbReference type="AlphaFoldDB" id="A0AA36FZR2"/>
<evidence type="ECO:0000256" key="7">
    <source>
        <dbReference type="ARBA" id="ARBA00023242"/>
    </source>
</evidence>
<dbReference type="InterPro" id="IPR012337">
    <property type="entry name" value="RNaseH-like_sf"/>
</dbReference>
<sequence length="512" mass="56719">MNNCTYSKRRATSPNICSPKAKTPRSPSIIWREFQKLPGSGMQCRRCATKYSGNATTNALRHLEMIHPEAYAELREEEAAVLAKPALHFDDLHSDYLFYIGLATANIAPGAILNNPYLQKWFARAKVTLPSVGVIAHSNSGKPRELLLDLVDVSKQRHTAVFLASVVRQVLDDYGISPDQLVAVTTDGASSNKATATSLKVPCLSPGAPLPQKDCPTRWYSAYQMVVSALPQLISTQEVNEIQKILQPLSIAHELTKKFSSEHSTVVTRFRFWSSAKQRLRNCGTNEADGLLIALEQYEKHFTDHVSLEGAVFDPYVYGKLLDPEDWRLAVERILASVNDTNQGLAATMASHSTGPGFVDDDLSVLGLSIQPTRSAIEVEFDLYKATSLDAEKLSPYAGSVAKFWDAQRSVVASRCPTMPAASVAVERVFSICTRLASDPRRCRLHNDTYQEFALISCQISSLKNMYRREADEDRLLLEAEMLAFGCEVVSNEDADAESGDDDDYFEHAEQD</sequence>
<dbReference type="PANTHER" id="PTHR46481">
    <property type="entry name" value="ZINC FINGER BED DOMAIN-CONTAINING PROTEIN 4"/>
    <property type="match status" value="1"/>
</dbReference>
<organism evidence="11 12">
    <name type="scientific">Mesorhabditis spiculigera</name>
    <dbReference type="NCBI Taxonomy" id="96644"/>
    <lineage>
        <taxon>Eukaryota</taxon>
        <taxon>Metazoa</taxon>
        <taxon>Ecdysozoa</taxon>
        <taxon>Nematoda</taxon>
        <taxon>Chromadorea</taxon>
        <taxon>Rhabditida</taxon>
        <taxon>Rhabditina</taxon>
        <taxon>Rhabditomorpha</taxon>
        <taxon>Rhabditoidea</taxon>
        <taxon>Rhabditidae</taxon>
        <taxon>Mesorhabditinae</taxon>
        <taxon>Mesorhabditis</taxon>
    </lineage>
</organism>
<evidence type="ECO:0000256" key="6">
    <source>
        <dbReference type="ARBA" id="ARBA00023163"/>
    </source>
</evidence>
<feature type="domain" description="BED-type" evidence="10">
    <location>
        <begin position="25"/>
        <end position="74"/>
    </location>
</feature>
<keyword evidence="5" id="KW-0805">Transcription regulation</keyword>
<keyword evidence="12" id="KW-1185">Reference proteome</keyword>
<evidence type="ECO:0000313" key="11">
    <source>
        <dbReference type="EMBL" id="CAJ0568001.1"/>
    </source>
</evidence>
<evidence type="ECO:0000259" key="10">
    <source>
        <dbReference type="PROSITE" id="PS50808"/>
    </source>
</evidence>
<dbReference type="EMBL" id="CATQJA010001633">
    <property type="protein sequence ID" value="CAJ0568001.1"/>
    <property type="molecule type" value="Genomic_DNA"/>
</dbReference>
<name>A0AA36FZR2_9BILA</name>
<feature type="region of interest" description="Disordered" evidence="9">
    <location>
        <begin position="1"/>
        <end position="24"/>
    </location>
</feature>
<evidence type="ECO:0000256" key="9">
    <source>
        <dbReference type="SAM" id="MobiDB-lite"/>
    </source>
</evidence>